<sequence length="210" mass="22180">MIINLMWGASRFFTICVLVTGLVAGPGAMPALAGDYLVLQTVPTAKSTVTKPINVVRVSLNDPTYPELSDIVVTGPDGRPCQEGPVRVWLDINFERTVRITVPGVYRVSWTAGRVKDDLTYGEFQFTVAESAVAGLAPSSAAPISGGASGAAVARPAVTDQPSRGLDPQGSGVWLILGLLCLLPVGLLVLLVLRGTRREMDRPSALDDIP</sequence>
<dbReference type="InterPro" id="IPR007348">
    <property type="entry name" value="CopC_dom"/>
</dbReference>
<protein>
    <recommendedName>
        <fullName evidence="4">CopC domain-containing protein</fullName>
    </recommendedName>
</protein>
<accession>A0ABQ3WT15</accession>
<proteinExistence type="predicted"/>
<keyword evidence="1" id="KW-0732">Signal</keyword>
<dbReference type="InterPro" id="IPR014756">
    <property type="entry name" value="Ig_E-set"/>
</dbReference>
<evidence type="ECO:0000313" key="5">
    <source>
        <dbReference type="EMBL" id="GID49392.1"/>
    </source>
</evidence>
<dbReference type="InterPro" id="IPR014755">
    <property type="entry name" value="Cu-Rt/internalin_Ig-like"/>
</dbReference>
<name>A0ABQ3WT15_9ACTN</name>
<feature type="domain" description="CopC" evidence="4">
    <location>
        <begin position="39"/>
        <end position="128"/>
    </location>
</feature>
<dbReference type="Gene3D" id="2.60.40.1220">
    <property type="match status" value="1"/>
</dbReference>
<gene>
    <name evidence="5" type="ORF">Aca07nite_66670</name>
</gene>
<dbReference type="SUPFAM" id="SSF81296">
    <property type="entry name" value="E set domains"/>
    <property type="match status" value="1"/>
</dbReference>
<keyword evidence="3" id="KW-0812">Transmembrane</keyword>
<keyword evidence="3" id="KW-1133">Transmembrane helix</keyword>
<dbReference type="Pfam" id="PF04234">
    <property type="entry name" value="CopC"/>
    <property type="match status" value="1"/>
</dbReference>
<evidence type="ECO:0000256" key="2">
    <source>
        <dbReference type="ARBA" id="ARBA00023008"/>
    </source>
</evidence>
<comment type="caution">
    <text evidence="5">The sequence shown here is derived from an EMBL/GenBank/DDBJ whole genome shotgun (WGS) entry which is preliminary data.</text>
</comment>
<keyword evidence="3" id="KW-0472">Membrane</keyword>
<organism evidence="5">
    <name type="scientific">Actinoplanes campanulatus</name>
    <dbReference type="NCBI Taxonomy" id="113559"/>
    <lineage>
        <taxon>Bacteria</taxon>
        <taxon>Bacillati</taxon>
        <taxon>Actinomycetota</taxon>
        <taxon>Actinomycetes</taxon>
        <taxon>Micromonosporales</taxon>
        <taxon>Micromonosporaceae</taxon>
        <taxon>Actinoplanes</taxon>
    </lineage>
</organism>
<evidence type="ECO:0000256" key="3">
    <source>
        <dbReference type="SAM" id="Phobius"/>
    </source>
</evidence>
<evidence type="ECO:0000256" key="1">
    <source>
        <dbReference type="ARBA" id="ARBA00022729"/>
    </source>
</evidence>
<evidence type="ECO:0000259" key="4">
    <source>
        <dbReference type="Pfam" id="PF04234"/>
    </source>
</evidence>
<feature type="transmembrane region" description="Helical" evidence="3">
    <location>
        <begin position="172"/>
        <end position="193"/>
    </location>
</feature>
<keyword evidence="2" id="KW-0186">Copper</keyword>
<dbReference type="EMBL" id="BOMF01000127">
    <property type="protein sequence ID" value="GID49392.1"/>
    <property type="molecule type" value="Genomic_DNA"/>
</dbReference>
<reference evidence="5" key="1">
    <citation type="submission" date="2021-01" db="EMBL/GenBank/DDBJ databases">
        <title>Whole genome shotgun sequence of Actinoplanes capillaceus NBRC 16408.</title>
        <authorList>
            <person name="Komaki H."/>
            <person name="Tamura T."/>
        </authorList>
    </citation>
    <scope>NUCLEOTIDE SEQUENCE [LARGE SCALE GENOMIC DNA]</scope>
    <source>
        <strain evidence="5">NBRC 16408</strain>
    </source>
</reference>